<reference evidence="2 3" key="1">
    <citation type="submission" date="2021-09" db="EMBL/GenBank/DDBJ databases">
        <title>Isoptericola luteus sp. nov., a novel bacterium isolated from Harbin, the capital city of Heilongjiang province.</title>
        <authorList>
            <person name="Li J."/>
        </authorList>
    </citation>
    <scope>NUCLEOTIDE SEQUENCE [LARGE SCALE GENOMIC DNA]</scope>
    <source>
        <strain evidence="2 3">NEAU-Y5</strain>
    </source>
</reference>
<dbReference type="SUPFAM" id="SSF55729">
    <property type="entry name" value="Acyl-CoA N-acyltransferases (Nat)"/>
    <property type="match status" value="1"/>
</dbReference>
<evidence type="ECO:0000313" key="2">
    <source>
        <dbReference type="EMBL" id="MCA5894965.1"/>
    </source>
</evidence>
<comment type="caution">
    <text evidence="2">The sequence shown here is derived from an EMBL/GenBank/DDBJ whole genome shotgun (WGS) entry which is preliminary data.</text>
</comment>
<sequence>MTQTSAPQPITTDHLVLAPVSTADLDDLHALHADPRVWTHFPSGRHTSREQTARQVADLAADWVRDGIGYWTARRRSDGAFVGIGGVRLRAVGVLNLYYRVAVEHQGQGCAGEMAHGATAAAARARPDVPVTAFLLEHNAASRATAERAGLRLVWRGPDAGNPDVAAVRLVLANRQLDAATLARLVAA</sequence>
<dbReference type="InterPro" id="IPR016181">
    <property type="entry name" value="Acyl_CoA_acyltransferase"/>
</dbReference>
<dbReference type="Pfam" id="PF13302">
    <property type="entry name" value="Acetyltransf_3"/>
    <property type="match status" value="1"/>
</dbReference>
<protein>
    <submittedName>
        <fullName evidence="2">GNAT family N-acetyltransferase</fullName>
    </submittedName>
</protein>
<name>A0ABS7ZMF8_9MICO</name>
<accession>A0ABS7ZMF8</accession>
<keyword evidence="3" id="KW-1185">Reference proteome</keyword>
<evidence type="ECO:0000259" key="1">
    <source>
        <dbReference type="Pfam" id="PF13302"/>
    </source>
</evidence>
<dbReference type="InterPro" id="IPR051531">
    <property type="entry name" value="N-acetyltransferase"/>
</dbReference>
<dbReference type="PANTHER" id="PTHR43792">
    <property type="entry name" value="GNAT FAMILY, PUTATIVE (AFU_ORTHOLOGUE AFUA_3G00765)-RELATED-RELATED"/>
    <property type="match status" value="1"/>
</dbReference>
<dbReference type="Proteomes" id="UP001319870">
    <property type="component" value="Unassembled WGS sequence"/>
</dbReference>
<dbReference type="RefSeq" id="WP_225566700.1">
    <property type="nucleotide sequence ID" value="NZ_JAIXCQ010000015.1"/>
</dbReference>
<organism evidence="2 3">
    <name type="scientific">Isoptericola luteus</name>
    <dbReference type="NCBI Taxonomy" id="2879484"/>
    <lineage>
        <taxon>Bacteria</taxon>
        <taxon>Bacillati</taxon>
        <taxon>Actinomycetota</taxon>
        <taxon>Actinomycetes</taxon>
        <taxon>Micrococcales</taxon>
        <taxon>Promicromonosporaceae</taxon>
        <taxon>Isoptericola</taxon>
    </lineage>
</organism>
<gene>
    <name evidence="2" type="ORF">LEP48_16665</name>
</gene>
<dbReference type="InterPro" id="IPR000182">
    <property type="entry name" value="GNAT_dom"/>
</dbReference>
<dbReference type="PANTHER" id="PTHR43792:SF1">
    <property type="entry name" value="N-ACETYLTRANSFERASE DOMAIN-CONTAINING PROTEIN"/>
    <property type="match status" value="1"/>
</dbReference>
<evidence type="ECO:0000313" key="3">
    <source>
        <dbReference type="Proteomes" id="UP001319870"/>
    </source>
</evidence>
<feature type="domain" description="N-acetyltransferase" evidence="1">
    <location>
        <begin position="15"/>
        <end position="152"/>
    </location>
</feature>
<proteinExistence type="predicted"/>
<dbReference type="EMBL" id="JAIXCQ010000015">
    <property type="protein sequence ID" value="MCA5894965.1"/>
    <property type="molecule type" value="Genomic_DNA"/>
</dbReference>
<dbReference type="Gene3D" id="3.40.630.30">
    <property type="match status" value="1"/>
</dbReference>